<dbReference type="PANTHER" id="PTHR36172">
    <property type="match status" value="1"/>
</dbReference>
<feature type="domain" description="HTH merR-type" evidence="2">
    <location>
        <begin position="8"/>
        <end position="41"/>
    </location>
</feature>
<organism evidence="3 4">
    <name type="scientific">Moorena producens 3L</name>
    <dbReference type="NCBI Taxonomy" id="489825"/>
    <lineage>
        <taxon>Bacteria</taxon>
        <taxon>Bacillati</taxon>
        <taxon>Cyanobacteriota</taxon>
        <taxon>Cyanophyceae</taxon>
        <taxon>Coleofasciculales</taxon>
        <taxon>Coleofasciculaceae</taxon>
        <taxon>Moorena</taxon>
    </lineage>
</organism>
<name>F4XIL0_9CYAN</name>
<evidence type="ECO:0000313" key="4">
    <source>
        <dbReference type="Proteomes" id="UP000003959"/>
    </source>
</evidence>
<evidence type="ECO:0000256" key="1">
    <source>
        <dbReference type="PROSITE-ProRule" id="PRU10137"/>
    </source>
</evidence>
<dbReference type="InterPro" id="IPR051491">
    <property type="entry name" value="Recombinase/Transposase-rel"/>
</dbReference>
<dbReference type="InterPro" id="IPR009061">
    <property type="entry name" value="DNA-bd_dom_put_sf"/>
</dbReference>
<dbReference type="PROSITE" id="PS00397">
    <property type="entry name" value="RECOMBINASES_1"/>
    <property type="match status" value="1"/>
</dbReference>
<protein>
    <submittedName>
        <fullName evidence="3">Putative site-specific integrase-resolvase</fullName>
    </submittedName>
</protein>
<keyword evidence="4" id="KW-1185">Reference proteome</keyword>
<dbReference type="eggNOG" id="COG2452">
    <property type="taxonomic scope" value="Bacteria"/>
</dbReference>
<dbReference type="AlphaFoldDB" id="F4XIL0"/>
<dbReference type="Gene3D" id="3.40.50.1390">
    <property type="entry name" value="Resolvase, N-terminal catalytic domain"/>
    <property type="match status" value="1"/>
</dbReference>
<gene>
    <name evidence="3" type="ORF">LYNGBM3L_02610</name>
</gene>
<dbReference type="SUPFAM" id="SSF46955">
    <property type="entry name" value="Putative DNA-binding domain"/>
    <property type="match status" value="1"/>
</dbReference>
<dbReference type="PANTHER" id="PTHR36172:SF1">
    <property type="entry name" value="RESOLVASE-RELATED"/>
    <property type="match status" value="1"/>
</dbReference>
<evidence type="ECO:0000313" key="3">
    <source>
        <dbReference type="EMBL" id="EGJ35522.1"/>
    </source>
</evidence>
<dbReference type="Proteomes" id="UP000003959">
    <property type="component" value="Unassembled WGS sequence"/>
</dbReference>
<sequence>MRYVPPRKACEILGVSQRTLRYWDQAGKIKTIRTPSNQQRYDVDSVLGQVPNKPVVIYARVSSKKQKDDLERQAAFCQGQFPEAEIIFDIG</sequence>
<proteinExistence type="predicted"/>
<dbReference type="InterPro" id="IPR006118">
    <property type="entry name" value="Recombinase_CS"/>
</dbReference>
<dbReference type="GO" id="GO:0006355">
    <property type="term" value="P:regulation of DNA-templated transcription"/>
    <property type="evidence" value="ECO:0007669"/>
    <property type="project" value="InterPro"/>
</dbReference>
<dbReference type="GO" id="GO:0000150">
    <property type="term" value="F:DNA strand exchange activity"/>
    <property type="evidence" value="ECO:0007669"/>
    <property type="project" value="InterPro"/>
</dbReference>
<dbReference type="HOGENOM" id="CLU_082093_2_0_3"/>
<accession>F4XIL0</accession>
<dbReference type="EMBL" id="GL890819">
    <property type="protein sequence ID" value="EGJ35522.1"/>
    <property type="molecule type" value="Genomic_DNA"/>
</dbReference>
<dbReference type="Gene3D" id="1.10.1660.10">
    <property type="match status" value="1"/>
</dbReference>
<feature type="active site" description="O-(5'-phospho-DNA)-serine intermediate" evidence="1">
    <location>
        <position position="62"/>
    </location>
</feature>
<evidence type="ECO:0000259" key="2">
    <source>
        <dbReference type="Pfam" id="PF00376"/>
    </source>
</evidence>
<dbReference type="InterPro" id="IPR000551">
    <property type="entry name" value="MerR-type_HTH_dom"/>
</dbReference>
<dbReference type="InterPro" id="IPR036162">
    <property type="entry name" value="Resolvase-like_N_sf"/>
</dbReference>
<dbReference type="GO" id="GO:0003677">
    <property type="term" value="F:DNA binding"/>
    <property type="evidence" value="ECO:0007669"/>
    <property type="project" value="InterPro"/>
</dbReference>
<reference evidence="4" key="1">
    <citation type="journal article" date="2011" name="Proc. Natl. Acad. Sci. U.S.A.">
        <title>Genomic insights into the physiology and ecology of the marine filamentous cyanobacterium Lyngbya majuscula.</title>
        <authorList>
            <person name="Jones A.C."/>
            <person name="Monroe E.A."/>
            <person name="Podell S."/>
            <person name="Hess W.R."/>
            <person name="Klages S."/>
            <person name="Esquenazi E."/>
            <person name="Niessen S."/>
            <person name="Hoover H."/>
            <person name="Rothmann M."/>
            <person name="Lasken R.S."/>
            <person name="Yates J.R.III."/>
            <person name="Reinhardt R."/>
            <person name="Kube M."/>
            <person name="Burkart M.D."/>
            <person name="Allen E.E."/>
            <person name="Dorrestein P.C."/>
            <person name="Gerwick W.H."/>
            <person name="Gerwick L."/>
        </authorList>
    </citation>
    <scope>NUCLEOTIDE SEQUENCE [LARGE SCALE GENOMIC DNA]</scope>
    <source>
        <strain evidence="4">3L</strain>
    </source>
</reference>
<dbReference type="CDD" id="cd04762">
    <property type="entry name" value="HTH_MerR-trunc"/>
    <property type="match status" value="1"/>
</dbReference>
<dbReference type="Pfam" id="PF00376">
    <property type="entry name" value="MerR"/>
    <property type="match status" value="1"/>
</dbReference>